<evidence type="ECO:0000313" key="2">
    <source>
        <dbReference type="EMBL" id="MDG0865124.1"/>
    </source>
</evidence>
<keyword evidence="3" id="KW-1185">Reference proteome</keyword>
<feature type="domain" description="HNH" evidence="1">
    <location>
        <begin position="183"/>
        <end position="238"/>
    </location>
</feature>
<protein>
    <recommendedName>
        <fullName evidence="1">HNH domain-containing protein</fullName>
    </recommendedName>
</protein>
<dbReference type="InterPro" id="IPR002711">
    <property type="entry name" value="HNH"/>
</dbReference>
<evidence type="ECO:0000313" key="3">
    <source>
        <dbReference type="Proteomes" id="UP001152766"/>
    </source>
</evidence>
<dbReference type="EMBL" id="SGUG01000053">
    <property type="protein sequence ID" value="MDG0865124.1"/>
    <property type="molecule type" value="Genomic_DNA"/>
</dbReference>
<dbReference type="AlphaFoldDB" id="A0A9X4R781"/>
<organism evidence="2 3">
    <name type="scientific">Pelomonas aquatica</name>
    <dbReference type="NCBI Taxonomy" id="431058"/>
    <lineage>
        <taxon>Bacteria</taxon>
        <taxon>Pseudomonadati</taxon>
        <taxon>Pseudomonadota</taxon>
        <taxon>Betaproteobacteria</taxon>
        <taxon>Burkholderiales</taxon>
        <taxon>Sphaerotilaceae</taxon>
        <taxon>Roseateles</taxon>
    </lineage>
</organism>
<evidence type="ECO:0000259" key="1">
    <source>
        <dbReference type="Pfam" id="PF01844"/>
    </source>
</evidence>
<dbReference type="CDD" id="cd00085">
    <property type="entry name" value="HNHc"/>
    <property type="match status" value="1"/>
</dbReference>
<sequence length="268" mass="29082">MAVVLVQGYVGRELPSRAGSLLAILARHGFAAEASERFSGLTVNLIRGGERCGYINQTVIGRGGVVGYRFSDWRGKASNGCPSEFVDSLVPAFCSRYGCAPADFTTHQVRRGGRTTTYLIITNPTLALRVLFQDHGLAADEDLLMVESGDRFVEGALRDVSMQRLERSAKARQACLAHYGFDCQVCGTNLKQTYCGLPLELIHVHHEVQLSTREGEHEVDPVADLKPVCPNCHAVIHSRTPAYSLVEVRAMLSGLHLSQASPSGIGLC</sequence>
<dbReference type="InterPro" id="IPR003615">
    <property type="entry name" value="HNH_nuc"/>
</dbReference>
<dbReference type="GO" id="GO:0003676">
    <property type="term" value="F:nucleic acid binding"/>
    <property type="evidence" value="ECO:0007669"/>
    <property type="project" value="InterPro"/>
</dbReference>
<reference evidence="2" key="1">
    <citation type="submission" date="2019-02" db="EMBL/GenBank/DDBJ databases">
        <title>Draft genome of the type strain Pelomonas aquatica CCUG 52575T.</title>
        <authorList>
            <person name="Gomila M."/>
            <person name="Lalucat J."/>
        </authorList>
    </citation>
    <scope>NUCLEOTIDE SEQUENCE</scope>
    <source>
        <strain evidence="2">CCUG 52575</strain>
    </source>
</reference>
<dbReference type="RefSeq" id="WP_268152870.1">
    <property type="nucleotide sequence ID" value="NZ_JAPPUW010000018.1"/>
</dbReference>
<accession>A0A9X4R781</accession>
<dbReference type="GO" id="GO:0004519">
    <property type="term" value="F:endonuclease activity"/>
    <property type="evidence" value="ECO:0007669"/>
    <property type="project" value="InterPro"/>
</dbReference>
<dbReference type="Proteomes" id="UP001152766">
    <property type="component" value="Unassembled WGS sequence"/>
</dbReference>
<gene>
    <name evidence="2" type="ORF">EXJ73_21930</name>
</gene>
<dbReference type="GO" id="GO:0008270">
    <property type="term" value="F:zinc ion binding"/>
    <property type="evidence" value="ECO:0007669"/>
    <property type="project" value="InterPro"/>
</dbReference>
<dbReference type="Pfam" id="PF01844">
    <property type="entry name" value="HNH"/>
    <property type="match status" value="1"/>
</dbReference>
<proteinExistence type="predicted"/>
<comment type="caution">
    <text evidence="2">The sequence shown here is derived from an EMBL/GenBank/DDBJ whole genome shotgun (WGS) entry which is preliminary data.</text>
</comment>
<name>A0A9X4R781_9BURK</name>